<reference evidence="1 2" key="1">
    <citation type="submission" date="2021-06" db="EMBL/GenBank/DDBJ databases">
        <authorList>
            <person name="Kallberg Y."/>
            <person name="Tangrot J."/>
            <person name="Rosling A."/>
        </authorList>
    </citation>
    <scope>NUCLEOTIDE SEQUENCE [LARGE SCALE GENOMIC DNA]</scope>
    <source>
        <strain evidence="1 2">120-4 pot B 10/14</strain>
    </source>
</reference>
<name>A0ABN7WTY2_GIGMA</name>
<dbReference type="Proteomes" id="UP000789901">
    <property type="component" value="Unassembled WGS sequence"/>
</dbReference>
<organism evidence="1 2">
    <name type="scientific">Gigaspora margarita</name>
    <dbReference type="NCBI Taxonomy" id="4874"/>
    <lineage>
        <taxon>Eukaryota</taxon>
        <taxon>Fungi</taxon>
        <taxon>Fungi incertae sedis</taxon>
        <taxon>Mucoromycota</taxon>
        <taxon>Glomeromycotina</taxon>
        <taxon>Glomeromycetes</taxon>
        <taxon>Diversisporales</taxon>
        <taxon>Gigasporaceae</taxon>
        <taxon>Gigaspora</taxon>
    </lineage>
</organism>
<evidence type="ECO:0000313" key="2">
    <source>
        <dbReference type="Proteomes" id="UP000789901"/>
    </source>
</evidence>
<gene>
    <name evidence="1" type="ORF">GMARGA_LOCUS35066</name>
</gene>
<proteinExistence type="predicted"/>
<protein>
    <submittedName>
        <fullName evidence="1">2723_t:CDS:1</fullName>
    </submittedName>
</protein>
<evidence type="ECO:0000313" key="1">
    <source>
        <dbReference type="EMBL" id="CAG8840762.1"/>
    </source>
</evidence>
<feature type="non-terminal residue" evidence="1">
    <location>
        <position position="1"/>
    </location>
</feature>
<comment type="caution">
    <text evidence="1">The sequence shown here is derived from an EMBL/GenBank/DDBJ whole genome shotgun (WGS) entry which is preliminary data.</text>
</comment>
<dbReference type="EMBL" id="CAJVQB010063659">
    <property type="protein sequence ID" value="CAG8840762.1"/>
    <property type="molecule type" value="Genomic_DNA"/>
</dbReference>
<sequence>MENSIITATNRPILSGHPTGIQDLFVKIHYFRFQVEQPSL</sequence>
<accession>A0ABN7WTY2</accession>
<feature type="non-terminal residue" evidence="1">
    <location>
        <position position="40"/>
    </location>
</feature>
<keyword evidence="2" id="KW-1185">Reference proteome</keyword>